<dbReference type="InterPro" id="IPR052198">
    <property type="entry name" value="IorB_Oxidoreductase"/>
</dbReference>
<dbReference type="PANTHER" id="PTHR43854:SF1">
    <property type="entry name" value="INDOLEPYRUVATE OXIDOREDUCTASE SUBUNIT IORB"/>
    <property type="match status" value="1"/>
</dbReference>
<keyword evidence="1" id="KW-0560">Oxidoreductase</keyword>
<keyword evidence="5" id="KW-1185">Reference proteome</keyword>
<reference evidence="4 5" key="1">
    <citation type="submission" date="2018-08" db="EMBL/GenBank/DDBJ databases">
        <title>Hydrogenophaga sp. LA-38 isolated from sludge.</title>
        <authorList>
            <person name="Im W.-T."/>
        </authorList>
    </citation>
    <scope>NUCLEOTIDE SEQUENCE [LARGE SCALE GENOMIC DNA]</scope>
    <source>
        <strain evidence="4 5">LA-38</strain>
    </source>
</reference>
<proteinExistence type="predicted"/>
<dbReference type="InterPro" id="IPR046667">
    <property type="entry name" value="DUF6537"/>
</dbReference>
<evidence type="ECO:0000313" key="5">
    <source>
        <dbReference type="Proteomes" id="UP000261931"/>
    </source>
</evidence>
<evidence type="ECO:0000256" key="1">
    <source>
        <dbReference type="ARBA" id="ARBA00023002"/>
    </source>
</evidence>
<dbReference type="Pfam" id="PF01558">
    <property type="entry name" value="POR"/>
    <property type="match status" value="1"/>
</dbReference>
<dbReference type="Pfam" id="PF20169">
    <property type="entry name" value="DUF6537"/>
    <property type="match status" value="1"/>
</dbReference>
<dbReference type="Proteomes" id="UP000261931">
    <property type="component" value="Unassembled WGS sequence"/>
</dbReference>
<dbReference type="SUPFAM" id="SSF53323">
    <property type="entry name" value="Pyruvate-ferredoxin oxidoreductase, PFOR, domain III"/>
    <property type="match status" value="1"/>
</dbReference>
<name>A0A372EGL8_9BURK</name>
<dbReference type="EMBL" id="QVLS01000010">
    <property type="protein sequence ID" value="RFP77600.1"/>
    <property type="molecule type" value="Genomic_DNA"/>
</dbReference>
<keyword evidence="4" id="KW-0670">Pyruvate</keyword>
<dbReference type="InterPro" id="IPR002869">
    <property type="entry name" value="Pyrv_flavodox_OxRed_cen"/>
</dbReference>
<dbReference type="RefSeq" id="WP_116960006.1">
    <property type="nucleotide sequence ID" value="NZ_QVLS01000010.1"/>
</dbReference>
<organism evidence="4 5">
    <name type="scientific">Hydrogenophaga borbori</name>
    <dbReference type="NCBI Taxonomy" id="2294117"/>
    <lineage>
        <taxon>Bacteria</taxon>
        <taxon>Pseudomonadati</taxon>
        <taxon>Pseudomonadota</taxon>
        <taxon>Betaproteobacteria</taxon>
        <taxon>Burkholderiales</taxon>
        <taxon>Comamonadaceae</taxon>
        <taxon>Hydrogenophaga</taxon>
    </lineage>
</organism>
<feature type="domain" description="Pyruvate/ketoisovalerate oxidoreductase catalytic" evidence="2">
    <location>
        <begin position="13"/>
        <end position="204"/>
    </location>
</feature>
<evidence type="ECO:0000259" key="3">
    <source>
        <dbReference type="Pfam" id="PF20169"/>
    </source>
</evidence>
<evidence type="ECO:0000259" key="2">
    <source>
        <dbReference type="Pfam" id="PF01558"/>
    </source>
</evidence>
<dbReference type="NCBIfam" id="NF006179">
    <property type="entry name" value="PRK08312.1"/>
    <property type="match status" value="1"/>
</dbReference>
<sequence>MTQALCILIGAMGGEGGGVLSDWLVDAAMQAGFPVQSTSVPGVAQRTGATTYYVEIFPQRRAELGGREPVLSLTPTAGQVDLMVASELVEAGRAIQNGYVHPAKTLLIASTHREYAVSEKAAMGDGRFDSERVLQAAQAQARAAVLLDMRALAQQHGTVINTVLFGAMAGSGVLPFSREQCEQAIERSGKAVQASLRGFAAGFEAASGRVQASTQLTERLQGTDRLPARARAWPAALHEVVASGVELTTHYQDARYAEQYLDAVERLLDAQRRLGQSDWAVTREAARYLALWMCYEDVVRVAQLKTRRERLERVRREVGAKPSDALRTTEYLKPGIDEIASLLPPVLARALLKATEGRAWHRGLLVRTDTLRGFLVLCALRSFKVFRRHGFRYAQEQAAIQRWLDAIESHLPDPAAALEIALAGNLVKGYGETNRRGHRNLTALLDAAQPGTPAQRLREIRLAALADPQGKQLSGALGRPVVAQPIRIVRRPQA</sequence>
<feature type="domain" description="DUF6537" evidence="3">
    <location>
        <begin position="237"/>
        <end position="445"/>
    </location>
</feature>
<dbReference type="InterPro" id="IPR019752">
    <property type="entry name" value="Pyrv/ketoisovalerate_OxRed_cat"/>
</dbReference>
<comment type="caution">
    <text evidence="4">The sequence shown here is derived from an EMBL/GenBank/DDBJ whole genome shotgun (WGS) entry which is preliminary data.</text>
</comment>
<dbReference type="PANTHER" id="PTHR43854">
    <property type="entry name" value="INDOLEPYRUVATE OXIDOREDUCTASE SUBUNIT IORB"/>
    <property type="match status" value="1"/>
</dbReference>
<dbReference type="GO" id="GO:0016903">
    <property type="term" value="F:oxidoreductase activity, acting on the aldehyde or oxo group of donors"/>
    <property type="evidence" value="ECO:0007669"/>
    <property type="project" value="InterPro"/>
</dbReference>
<gene>
    <name evidence="4" type="ORF">DY262_15445</name>
</gene>
<evidence type="ECO:0000313" key="4">
    <source>
        <dbReference type="EMBL" id="RFP77600.1"/>
    </source>
</evidence>
<dbReference type="Gene3D" id="3.40.920.10">
    <property type="entry name" value="Pyruvate-ferredoxin oxidoreductase, PFOR, domain III"/>
    <property type="match status" value="1"/>
</dbReference>
<protein>
    <submittedName>
        <fullName evidence="4">Indolepyruvate oxidoreductase subunit beta family protein</fullName>
    </submittedName>
</protein>
<accession>A0A372EGL8</accession>
<dbReference type="AlphaFoldDB" id="A0A372EGL8"/>